<feature type="region of interest" description="Disordered" evidence="3">
    <location>
        <begin position="1038"/>
        <end position="1092"/>
    </location>
</feature>
<dbReference type="GO" id="GO:0005576">
    <property type="term" value="C:extracellular region"/>
    <property type="evidence" value="ECO:0007669"/>
    <property type="project" value="TreeGrafter"/>
</dbReference>
<evidence type="ECO:0000259" key="6">
    <source>
        <dbReference type="PROSITE" id="PS51233"/>
    </source>
</evidence>
<dbReference type="EMBL" id="JAODUP010000091">
    <property type="protein sequence ID" value="KAK2162784.1"/>
    <property type="molecule type" value="Genomic_DNA"/>
</dbReference>
<dbReference type="PROSITE" id="PS01186">
    <property type="entry name" value="EGF_2"/>
    <property type="match status" value="1"/>
</dbReference>
<dbReference type="GO" id="GO:0009986">
    <property type="term" value="C:cell surface"/>
    <property type="evidence" value="ECO:0007669"/>
    <property type="project" value="TreeGrafter"/>
</dbReference>
<keyword evidence="4" id="KW-0472">Membrane</keyword>
<dbReference type="PANTHER" id="PTHR14949:SF56">
    <property type="entry name" value="EGF-LIKE-DOMAIN, MULTIPLE 7"/>
    <property type="match status" value="1"/>
</dbReference>
<evidence type="ECO:0000256" key="3">
    <source>
        <dbReference type="SAM" id="MobiDB-lite"/>
    </source>
</evidence>
<dbReference type="GO" id="GO:0005102">
    <property type="term" value="F:signaling receptor binding"/>
    <property type="evidence" value="ECO:0007669"/>
    <property type="project" value="TreeGrafter"/>
</dbReference>
<dbReference type="AlphaFoldDB" id="A0AAD9K0N6"/>
<evidence type="ECO:0000313" key="8">
    <source>
        <dbReference type="Proteomes" id="UP001208570"/>
    </source>
</evidence>
<dbReference type="InterPro" id="IPR001846">
    <property type="entry name" value="VWF_type-D"/>
</dbReference>
<feature type="domain" description="VWFD" evidence="6">
    <location>
        <begin position="431"/>
        <end position="622"/>
    </location>
</feature>
<evidence type="ECO:0000256" key="2">
    <source>
        <dbReference type="ARBA" id="ARBA00023157"/>
    </source>
</evidence>
<organism evidence="7 8">
    <name type="scientific">Paralvinella palmiformis</name>
    <dbReference type="NCBI Taxonomy" id="53620"/>
    <lineage>
        <taxon>Eukaryota</taxon>
        <taxon>Metazoa</taxon>
        <taxon>Spiralia</taxon>
        <taxon>Lophotrochozoa</taxon>
        <taxon>Annelida</taxon>
        <taxon>Polychaeta</taxon>
        <taxon>Sedentaria</taxon>
        <taxon>Canalipalpata</taxon>
        <taxon>Terebellida</taxon>
        <taxon>Terebelliformia</taxon>
        <taxon>Alvinellidae</taxon>
        <taxon>Paralvinella</taxon>
    </lineage>
</organism>
<dbReference type="PANTHER" id="PTHR14949">
    <property type="entry name" value="EGF-LIKE-DOMAIN, MULTIPLE 7, 8"/>
    <property type="match status" value="1"/>
</dbReference>
<feature type="compositionally biased region" description="Basic and acidic residues" evidence="3">
    <location>
        <begin position="1059"/>
        <end position="1070"/>
    </location>
</feature>
<feature type="signal peptide" evidence="5">
    <location>
        <begin position="1"/>
        <end position="21"/>
    </location>
</feature>
<evidence type="ECO:0000256" key="5">
    <source>
        <dbReference type="SAM" id="SignalP"/>
    </source>
</evidence>
<dbReference type="PROSITE" id="PS51257">
    <property type="entry name" value="PROKAR_LIPOPROTEIN"/>
    <property type="match status" value="1"/>
</dbReference>
<evidence type="ECO:0000313" key="7">
    <source>
        <dbReference type="EMBL" id="KAK2162784.1"/>
    </source>
</evidence>
<name>A0AAD9K0N6_9ANNE</name>
<feature type="compositionally biased region" description="Basic and acidic residues" evidence="3">
    <location>
        <begin position="1083"/>
        <end position="1092"/>
    </location>
</feature>
<evidence type="ECO:0000256" key="4">
    <source>
        <dbReference type="SAM" id="Phobius"/>
    </source>
</evidence>
<accession>A0AAD9K0N6</accession>
<dbReference type="PROSITE" id="PS00022">
    <property type="entry name" value="EGF_1"/>
    <property type="match status" value="1"/>
</dbReference>
<dbReference type="Pfam" id="PF00094">
    <property type="entry name" value="VWD"/>
    <property type="match status" value="1"/>
</dbReference>
<dbReference type="Gene3D" id="2.60.120.260">
    <property type="entry name" value="Galactose-binding domain-like"/>
    <property type="match status" value="1"/>
</dbReference>
<comment type="caution">
    <text evidence="7">The sequence shown here is derived from an EMBL/GenBank/DDBJ whole genome shotgun (WGS) entry which is preliminary data.</text>
</comment>
<gene>
    <name evidence="7" type="ORF">LSH36_91g00029</name>
</gene>
<dbReference type="PROSITE" id="PS51233">
    <property type="entry name" value="VWFD"/>
    <property type="match status" value="1"/>
</dbReference>
<keyword evidence="4" id="KW-1133">Transmembrane helix</keyword>
<keyword evidence="4" id="KW-0812">Transmembrane</keyword>
<dbReference type="InterPro" id="IPR000742">
    <property type="entry name" value="EGF"/>
</dbReference>
<feature type="transmembrane region" description="Helical" evidence="4">
    <location>
        <begin position="964"/>
        <end position="988"/>
    </location>
</feature>
<protein>
    <recommendedName>
        <fullName evidence="6">VWFD domain-containing protein</fullName>
    </recommendedName>
</protein>
<feature type="chain" id="PRO_5042244452" description="VWFD domain-containing protein" evidence="5">
    <location>
        <begin position="22"/>
        <end position="1092"/>
    </location>
</feature>
<sequence>MINKHATVFILLFSCLPFTTAQFEDLEGCLTQDFFNEFFDCFVSTIFNGIRALPLEVSGVELADDAPSRAAGRKLQSLGYDLGSSSHAQQYYIQMRLEQAGIEQNKILDNFKRLAKLWSITRNDDSFSDKIRNMDIRRMFGDPFLTMLTEHLGHIMPIVNGLRRHRMNERAWNDDVIELLGAEERAKIKDIVECLKSFPESAFEDGLDWLQCLIACDDLGPLWSCTTDMMAVHSEPCSKVVWFSDTLVAVTSSFLNKTHCHFVVDDPVNNTSIDLVEGGQEEYVSFHSYLPPGVLCLGDPLANIIPLGLAVVGHVFGFSVTCDVEMQLTTSNWIDNLITSGEHSCRIPHRALRQVAIGYHDAAVNNSGVFKITADNWNTTINVPLLPVVDHRPDGDVSVSLTMKMYVQGELRDSTVKIQVKVADTDEGDIVECYSINDPHVMTFDGHYYDNFHHGAFYLYKHDSYPYEVQAIFQPCDHTNNNGTCNCAVAVRSGDDVFVMDRCRRCDESTCDVSQLTVLYTNGPLTSGTRVFRLNGGLRHDIVLPHGTIIKVITNNDLLNVWIMPGSYDKDHTLGLCGTYNNNDTDDLTMPDGTLYVGPGDGRLGQPKAFNSAWRYFSTMSLRTVFSRFPILTYENEYTSANISSIMHTSLNNGSMPNYLHDIDLNENYDPPILGNADWKQAAVDNAKFRCFNKLIRSRFTTGNRLLSYVNNSCVNDCNDNGDCEGGLCRCNEGFHGPDCQPGAEAQPFLSPKTTELCDNRHELCHFASIFGRDFPENGSMLCQILNVEITPEGVNYLPKRYSDTSEQTMSIISRNQAVCPLPGNGSYEVYTVWNGGLQSRSWWSNVLPSRLLDGAVQKMKRGLDLTRMDQAESVDVKFIFISFDSVCFTCDPVTQSCQRKTTTDHCWINSTCWASGATKPDDPCRLCDPEQNMNDWIMSDATEECRNKAIQEQNDEDDRIHDMAIRGAIGGSISAFVIVVVIILYCVSKKKEKTKKAEGSNLENGLSPIKDTTQSPDGIYENHGLIMDKYDDRDTSSVVRHSGSFGAGGTPKAGKHVTRVEVLKGEERLTSSSFGDNSVHGLESDGQRTSL</sequence>
<dbReference type="Proteomes" id="UP001208570">
    <property type="component" value="Unassembled WGS sequence"/>
</dbReference>
<dbReference type="InterPro" id="IPR050969">
    <property type="entry name" value="Dev_Signal_Modulators"/>
</dbReference>
<reference evidence="7" key="1">
    <citation type="journal article" date="2023" name="Mol. Biol. Evol.">
        <title>Third-Generation Sequencing Reveals the Adaptive Role of the Epigenome in Three Deep-Sea Polychaetes.</title>
        <authorList>
            <person name="Perez M."/>
            <person name="Aroh O."/>
            <person name="Sun Y."/>
            <person name="Lan Y."/>
            <person name="Juniper S.K."/>
            <person name="Young C.R."/>
            <person name="Angers B."/>
            <person name="Qian P.Y."/>
        </authorList>
    </citation>
    <scope>NUCLEOTIDE SEQUENCE</scope>
    <source>
        <strain evidence="7">P08H-3</strain>
    </source>
</reference>
<evidence type="ECO:0000256" key="1">
    <source>
        <dbReference type="ARBA" id="ARBA00022729"/>
    </source>
</evidence>
<keyword evidence="2" id="KW-1015">Disulfide bond</keyword>
<keyword evidence="8" id="KW-1185">Reference proteome</keyword>
<keyword evidence="1 5" id="KW-0732">Signal</keyword>
<proteinExistence type="predicted"/>